<gene>
    <name evidence="2" type="ORF">ERS852511_00130</name>
</gene>
<accession>A0A174I4S0</accession>
<evidence type="ECO:0000256" key="1">
    <source>
        <dbReference type="SAM" id="Phobius"/>
    </source>
</evidence>
<evidence type="ECO:0000313" key="3">
    <source>
        <dbReference type="Proteomes" id="UP000095576"/>
    </source>
</evidence>
<protein>
    <submittedName>
        <fullName evidence="2">Uncharacterized protein</fullName>
    </submittedName>
</protein>
<dbReference type="AlphaFoldDB" id="A0A174I4S0"/>
<feature type="transmembrane region" description="Helical" evidence="1">
    <location>
        <begin position="80"/>
        <end position="99"/>
    </location>
</feature>
<dbReference type="Proteomes" id="UP000095576">
    <property type="component" value="Unassembled WGS sequence"/>
</dbReference>
<keyword evidence="1" id="KW-0812">Transmembrane</keyword>
<proteinExistence type="predicted"/>
<evidence type="ECO:0000313" key="2">
    <source>
        <dbReference type="EMBL" id="CUO80250.1"/>
    </source>
</evidence>
<feature type="transmembrane region" description="Helical" evidence="1">
    <location>
        <begin position="119"/>
        <end position="135"/>
    </location>
</feature>
<sequence>MHIQNRIRGYVIAKYGEGELSKEFSEYSFFTIGYRANTFNVENNKAWSRGKECFLYFIDKLIDFTEAENKCESIDWKKEIAKWLMFITIVLTSIFLLFGANDLIKTISLFGDIEIKKKLQFTLCIMMITANIIWAKNWKELLPITTSFIGALVGLQV</sequence>
<name>A0A174I4S0_BACT4</name>
<organism evidence="2 3">
    <name type="scientific">Bacteroides thetaiotaomicron</name>
    <dbReference type="NCBI Taxonomy" id="818"/>
    <lineage>
        <taxon>Bacteria</taxon>
        <taxon>Pseudomonadati</taxon>
        <taxon>Bacteroidota</taxon>
        <taxon>Bacteroidia</taxon>
        <taxon>Bacteroidales</taxon>
        <taxon>Bacteroidaceae</taxon>
        <taxon>Bacteroides</taxon>
    </lineage>
</organism>
<keyword evidence="1" id="KW-1133">Transmembrane helix</keyword>
<keyword evidence="1" id="KW-0472">Membrane</keyword>
<reference evidence="2 3" key="1">
    <citation type="submission" date="2015-09" db="EMBL/GenBank/DDBJ databases">
        <authorList>
            <consortium name="Pathogen Informatics"/>
        </authorList>
    </citation>
    <scope>NUCLEOTIDE SEQUENCE [LARGE SCALE GENOMIC DNA]</scope>
    <source>
        <strain evidence="2 3">2789STDY5834899</strain>
    </source>
</reference>
<dbReference type="RefSeq" id="WP_055298245.1">
    <property type="nucleotide sequence ID" value="NZ_CZAP01000001.1"/>
</dbReference>
<dbReference type="EMBL" id="CZAP01000001">
    <property type="protein sequence ID" value="CUO80250.1"/>
    <property type="molecule type" value="Genomic_DNA"/>
</dbReference>